<dbReference type="Gene3D" id="3.30.830.10">
    <property type="entry name" value="Metalloenzyme, LuxS/M16 peptidase-like"/>
    <property type="match status" value="2"/>
</dbReference>
<feature type="domain" description="Peptidase M16 C-terminal" evidence="3">
    <location>
        <begin position="163"/>
        <end position="340"/>
    </location>
</feature>
<sequence>MIKQVIDNGLTVIYKKIEGSLSSIAISLEAGANSEVNFKIGLAHVVEHMIYKGTKNRTEAEINILCDEILGFNNAMTNYPYAVYYGTTLSDDFERTIELYSDLLINPIFPKDGFKEEIDVILEELQEWKEDPYQYCEDELLRSAFNSRRLKDLIIGNKESITNINIEDINEFYKKYYTPENAVISVVSSLEFEEILGLIKKYFSLWKPKNNEVLKKKELINKEEFIYEGNNCGVFRKEDSSIKGCKIQYAFPIHTLTKEEVKALRIFNLAFGEGTSSLLYDEIRTKNGLAYDISSCIKNEKGIKIFKISLGTSKDKCEKAINLINSKIEEVKNRDDIFTEDKICKLIKSFKLKRSLSLEKSIYESVYTANYEVMYGIREEKGYIEKNYISPLMEEENLNSLTTKDIYDVIHKVLQNPTVEILSGKEV</sequence>
<protein>
    <submittedName>
        <fullName evidence="4">Predicted Zn-dependent peptidase</fullName>
    </submittedName>
</protein>
<comment type="similarity">
    <text evidence="1">Belongs to the peptidase M16 family.</text>
</comment>
<dbReference type="OrthoDB" id="9811314at2"/>
<evidence type="ECO:0000259" key="3">
    <source>
        <dbReference type="Pfam" id="PF05193"/>
    </source>
</evidence>
<evidence type="ECO:0000313" key="5">
    <source>
        <dbReference type="Proteomes" id="UP000184526"/>
    </source>
</evidence>
<dbReference type="InterPro" id="IPR011765">
    <property type="entry name" value="Pept_M16_N"/>
</dbReference>
<dbReference type="PANTHER" id="PTHR11851:SF49">
    <property type="entry name" value="MITOCHONDRIAL-PROCESSING PEPTIDASE SUBUNIT ALPHA"/>
    <property type="match status" value="1"/>
</dbReference>
<dbReference type="Pfam" id="PF05193">
    <property type="entry name" value="Peptidase_M16_C"/>
    <property type="match status" value="1"/>
</dbReference>
<proteinExistence type="inferred from homology"/>
<dbReference type="STRING" id="1121306.SAMN02745196_00699"/>
<dbReference type="SUPFAM" id="SSF63411">
    <property type="entry name" value="LuxS/MPP-like metallohydrolase"/>
    <property type="match status" value="2"/>
</dbReference>
<dbReference type="InterPro" id="IPR050361">
    <property type="entry name" value="MPP/UQCRC_Complex"/>
</dbReference>
<dbReference type="RefSeq" id="WP_072830078.1">
    <property type="nucleotide sequence ID" value="NZ_FQXP01000003.1"/>
</dbReference>
<dbReference type="InterPro" id="IPR007863">
    <property type="entry name" value="Peptidase_M16_C"/>
</dbReference>
<evidence type="ECO:0000256" key="1">
    <source>
        <dbReference type="ARBA" id="ARBA00007261"/>
    </source>
</evidence>
<evidence type="ECO:0000313" key="4">
    <source>
        <dbReference type="EMBL" id="SHH53683.1"/>
    </source>
</evidence>
<accession>A0A1M5TTF8</accession>
<keyword evidence="5" id="KW-1185">Reference proteome</keyword>
<dbReference type="AlphaFoldDB" id="A0A1M5TTF8"/>
<evidence type="ECO:0000259" key="2">
    <source>
        <dbReference type="Pfam" id="PF00675"/>
    </source>
</evidence>
<reference evidence="4 5" key="1">
    <citation type="submission" date="2016-11" db="EMBL/GenBank/DDBJ databases">
        <authorList>
            <person name="Jaros S."/>
            <person name="Januszkiewicz K."/>
            <person name="Wedrychowicz H."/>
        </authorList>
    </citation>
    <scope>NUCLEOTIDE SEQUENCE [LARGE SCALE GENOMIC DNA]</scope>
    <source>
        <strain evidence="4 5">DSM 3089</strain>
    </source>
</reference>
<organism evidence="4 5">
    <name type="scientific">Clostridium collagenovorans DSM 3089</name>
    <dbReference type="NCBI Taxonomy" id="1121306"/>
    <lineage>
        <taxon>Bacteria</taxon>
        <taxon>Bacillati</taxon>
        <taxon>Bacillota</taxon>
        <taxon>Clostridia</taxon>
        <taxon>Eubacteriales</taxon>
        <taxon>Clostridiaceae</taxon>
        <taxon>Clostridium</taxon>
    </lineage>
</organism>
<dbReference type="EMBL" id="FQXP01000003">
    <property type="protein sequence ID" value="SHH53683.1"/>
    <property type="molecule type" value="Genomic_DNA"/>
</dbReference>
<dbReference type="PANTHER" id="PTHR11851">
    <property type="entry name" value="METALLOPROTEASE"/>
    <property type="match status" value="1"/>
</dbReference>
<feature type="domain" description="Peptidase M16 N-terminal" evidence="2">
    <location>
        <begin position="14"/>
        <end position="155"/>
    </location>
</feature>
<name>A0A1M5TTF8_9CLOT</name>
<gene>
    <name evidence="4" type="ORF">SAMN02745196_00699</name>
</gene>
<dbReference type="GO" id="GO:0046872">
    <property type="term" value="F:metal ion binding"/>
    <property type="evidence" value="ECO:0007669"/>
    <property type="project" value="InterPro"/>
</dbReference>
<dbReference type="InterPro" id="IPR011249">
    <property type="entry name" value="Metalloenz_LuxS/M16"/>
</dbReference>
<dbReference type="Proteomes" id="UP000184526">
    <property type="component" value="Unassembled WGS sequence"/>
</dbReference>
<dbReference type="Pfam" id="PF00675">
    <property type="entry name" value="Peptidase_M16"/>
    <property type="match status" value="1"/>
</dbReference>